<evidence type="ECO:0008006" key="4">
    <source>
        <dbReference type="Google" id="ProtNLM"/>
    </source>
</evidence>
<dbReference type="Gene3D" id="2.60.40.2810">
    <property type="match status" value="1"/>
</dbReference>
<keyword evidence="1" id="KW-0732">Signal</keyword>
<evidence type="ECO:0000313" key="2">
    <source>
        <dbReference type="EMBL" id="GAA4458055.1"/>
    </source>
</evidence>
<sequence>MKLLYFRLFSLAGMLCAFSSLFAQSSTLTCNTTERLIPSTHASLSQTNSGGSSVTYAVLGGVLNAGNVIDADTANFATLGQVVASLGTKYISVKDGAAGSSGYAAGTYAGFEVSFSSLLSVSLLSDISISTYLAGSLQETKAAGALLVSSSLLSAGTRGKIGFVTTLPFDEVRYSSSGVSLLPSEASVYNVVLEKFCAGPSLNCNTATTLAKPSYPLTIDNARTGISGAACVACAVSNPEYAIDNSTASYAGISLTVGVLASGSVAVTDNVSTYAAGTFAGFDIESTSLLTAGVLNNLTITTYNNGVATGDVASGASLVSAGSSLLSGSGRQVIGFFTTQAFDEVKITAANTVSVSLGLIRVYGAVMERFCPAALPACNTLTALTNPGYPVYVNGQRTGVNAALCAACTISNSQNIIDNNASTYASVDLTAGVAVDADFSVANALDTYPAGTFAGFDLETNSLLLASVISTATIKLYNNGTLVQTGSGNALIVGASTSLLSGTSRQTAGIVSTVSFDEVQISFNQLVGADLGTIKLYGMQIEKTCAPTLLCNKTYYLNAPDFPAVINIERTGASGVATVDVTIENPWNVVSAGNTDYARINNTATVLATGSISVLDPTITYPQGTFAGFVIRTSTAPLVLADLFSAVTIRTYNNGVLQETRSGGSLVNLTVLATLLGTTPSGAVYNVGFYTTQAFDEIRISVGSLLSAGLLDNYVDVFGAFVDTRTSVTGSSAVTCFSTYPDVNQTYLGQSVSGSLSTNDVITSGTRYGAAFAVPGNPSGSAPVVNSDGTYTFISSVSGTYHFLISVCATDSSINCPQERLTIVVLPSRIGIGNPPVANTDYTATSYNTPLTVYMLSNDAPGTLTAFLDSTSISLTDMNGAAAGNSARGGTATVSPSTGLITYTPASGFSGTDTLQYTVCDNQPSPLCASAYVVITVWASGASNTTMAMDDYAQSLSGVPLNGNLKVNDHDPEGDNQTVTPQSITTANYTFTLDNAGNYTFSPAASFAGPVEIAYTNCDNGTPSACSQATIRFLVAMPWKTNADFNAGFANTAISGNVATNDQIASGSSFSGIVADGANPSATVPTLSTSGSYIFLSSVAGVYHFYVTVCPPALSSGCPVERLTLTIIDTSATASNPPIANTDLATTKFNTPVQVRSLANDGGGMPGVLIDTASVTLFDLNGATAGNTARGGTATAAGNGVITYTPALNFVGLDTIRYQVCDNQAVPRCASAFQVITVLSPTAANTTTASDDFKTLLVGTTISGNVRLNDMDPEGDWQTITPQTITTASYTFTLDTAGNFTFAPLGSMFGPQDISYQTCDNGFPQACANATMHFLVSAAAFALPLDLLRFTVHEADCETYAEWVYGSAEQAGSATLLRSPDGKTWEKINEGTSINGNTEAVRFPSFPGKSYYRLRAGHEHYEYTGVQSIQSNCGTVSTSVYPNPAAELVQLRISEGCAGWRISDITGRVLRSGQSCAPGESISLSGMSDGTYSISLCPDAGSETVFRLVKISGQ</sequence>
<feature type="signal peptide" evidence="1">
    <location>
        <begin position="1"/>
        <end position="25"/>
    </location>
</feature>
<dbReference type="Proteomes" id="UP001501410">
    <property type="component" value="Unassembled WGS sequence"/>
</dbReference>
<dbReference type="Pfam" id="PF17963">
    <property type="entry name" value="Big_9"/>
    <property type="match status" value="4"/>
</dbReference>
<gene>
    <name evidence="2" type="ORF">GCM10023092_25770</name>
</gene>
<organism evidence="2 3">
    <name type="scientific">Rurimicrobium arvi</name>
    <dbReference type="NCBI Taxonomy" id="2049916"/>
    <lineage>
        <taxon>Bacteria</taxon>
        <taxon>Pseudomonadati</taxon>
        <taxon>Bacteroidota</taxon>
        <taxon>Chitinophagia</taxon>
        <taxon>Chitinophagales</taxon>
        <taxon>Chitinophagaceae</taxon>
        <taxon>Rurimicrobium</taxon>
    </lineage>
</organism>
<dbReference type="RefSeq" id="WP_344827915.1">
    <property type="nucleotide sequence ID" value="NZ_BAABEZ010000024.1"/>
</dbReference>
<accession>A0ABP8MY31</accession>
<evidence type="ECO:0000256" key="1">
    <source>
        <dbReference type="SAM" id="SignalP"/>
    </source>
</evidence>
<evidence type="ECO:0000313" key="3">
    <source>
        <dbReference type="Proteomes" id="UP001501410"/>
    </source>
</evidence>
<dbReference type="Gene3D" id="2.60.40.3440">
    <property type="match status" value="1"/>
</dbReference>
<dbReference type="EMBL" id="BAABEZ010000024">
    <property type="protein sequence ID" value="GAA4458055.1"/>
    <property type="molecule type" value="Genomic_DNA"/>
</dbReference>
<proteinExistence type="predicted"/>
<reference evidence="3" key="1">
    <citation type="journal article" date="2019" name="Int. J. Syst. Evol. Microbiol.">
        <title>The Global Catalogue of Microorganisms (GCM) 10K type strain sequencing project: providing services to taxonomists for standard genome sequencing and annotation.</title>
        <authorList>
            <consortium name="The Broad Institute Genomics Platform"/>
            <consortium name="The Broad Institute Genome Sequencing Center for Infectious Disease"/>
            <person name="Wu L."/>
            <person name="Ma J."/>
        </authorList>
    </citation>
    <scope>NUCLEOTIDE SEQUENCE [LARGE SCALE GENOMIC DNA]</scope>
    <source>
        <strain evidence="3">JCM 31921</strain>
    </source>
</reference>
<dbReference type="NCBIfam" id="NF012211">
    <property type="entry name" value="tand_rpt_95"/>
    <property type="match status" value="1"/>
</dbReference>
<name>A0ABP8MY31_9BACT</name>
<comment type="caution">
    <text evidence="2">The sequence shown here is derived from an EMBL/GenBank/DDBJ whole genome shotgun (WGS) entry which is preliminary data.</text>
</comment>
<feature type="chain" id="PRO_5045746035" description="T9SS type A sorting domain-containing protein" evidence="1">
    <location>
        <begin position="26"/>
        <end position="1514"/>
    </location>
</feature>
<keyword evidence="3" id="KW-1185">Reference proteome</keyword>
<protein>
    <recommendedName>
        <fullName evidence="4">T9SS type A sorting domain-containing protein</fullName>
    </recommendedName>
</protein>